<evidence type="ECO:0000313" key="1">
    <source>
        <dbReference type="EMBL" id="ELY30092.1"/>
    </source>
</evidence>
<evidence type="ECO:0008006" key="3">
    <source>
        <dbReference type="Google" id="ProtNLM"/>
    </source>
</evidence>
<name>L9UZC2_NATMM</name>
<sequence length="93" mass="10381">MELTVPMSHRGMETGEREEHAVNWRQTNGGVTLYEDENPDAWIQLEFEAGVDPAHRLYMICDDCGAVFAQRCKPGKSTICGDCGATFDHDSEC</sequence>
<protein>
    <recommendedName>
        <fullName evidence="3">Small CPxCG-related zinc finger protein</fullName>
    </recommendedName>
</protein>
<evidence type="ECO:0000313" key="2">
    <source>
        <dbReference type="Proteomes" id="UP000011543"/>
    </source>
</evidence>
<dbReference type="PATRIC" id="fig|547559.17.peg.1786"/>
<dbReference type="AlphaFoldDB" id="L9UZC2"/>
<reference evidence="1 2" key="1">
    <citation type="journal article" date="2014" name="PLoS Genet.">
        <title>Phylogenetically driven sequencing of extremely halophilic archaea reveals strategies for static and dynamic osmo-response.</title>
        <authorList>
            <person name="Becker E.A."/>
            <person name="Seitzer P.M."/>
            <person name="Tritt A."/>
            <person name="Larsen D."/>
            <person name="Krusor M."/>
            <person name="Yao A.I."/>
            <person name="Wu D."/>
            <person name="Madern D."/>
            <person name="Eisen J.A."/>
            <person name="Darling A.E."/>
            <person name="Facciotti M.T."/>
        </authorList>
    </citation>
    <scope>NUCLEOTIDE SEQUENCE [LARGE SCALE GENOMIC DNA]</scope>
    <source>
        <strain evidence="2">ATCC 43099 / DSM 3394 / CCM 3739 / CIP 104546 / IAM 13178 / JCM 8861 / NBRC 102185 / NCIMB 2190 / MS3</strain>
    </source>
</reference>
<dbReference type="EMBL" id="AOHS01000032">
    <property type="protein sequence ID" value="ELY30092.1"/>
    <property type="molecule type" value="Genomic_DNA"/>
</dbReference>
<dbReference type="Proteomes" id="UP000011543">
    <property type="component" value="Unassembled WGS sequence"/>
</dbReference>
<organism evidence="1 2">
    <name type="scientific">Natrialba magadii (strain ATCC 43099 / DSM 3394 / CCM 3739 / CIP 104546 / IAM 13178 / JCM 8861 / NBRC 102185 / NCIMB 2190 / MS3)</name>
    <name type="common">Natronobacterium magadii</name>
    <dbReference type="NCBI Taxonomy" id="547559"/>
    <lineage>
        <taxon>Archaea</taxon>
        <taxon>Methanobacteriati</taxon>
        <taxon>Methanobacteriota</taxon>
        <taxon>Stenosarchaea group</taxon>
        <taxon>Halobacteria</taxon>
        <taxon>Halobacteriales</taxon>
        <taxon>Natrialbaceae</taxon>
        <taxon>Natrialba</taxon>
    </lineage>
</organism>
<proteinExistence type="predicted"/>
<accession>L9UZC2</accession>
<comment type="caution">
    <text evidence="1">The sequence shown here is derived from an EMBL/GenBank/DDBJ whole genome shotgun (WGS) entry which is preliminary data.</text>
</comment>
<gene>
    <name evidence="1" type="ORF">C500_09069</name>
</gene>